<dbReference type="EMBL" id="JADGJW010000400">
    <property type="protein sequence ID" value="KAJ3218011.1"/>
    <property type="molecule type" value="Genomic_DNA"/>
</dbReference>
<reference evidence="2" key="1">
    <citation type="submission" date="2020-05" db="EMBL/GenBank/DDBJ databases">
        <title>Phylogenomic resolution of chytrid fungi.</title>
        <authorList>
            <person name="Stajich J.E."/>
            <person name="Amses K."/>
            <person name="Simmons R."/>
            <person name="Seto K."/>
            <person name="Myers J."/>
            <person name="Bonds A."/>
            <person name="Quandt C.A."/>
            <person name="Barry K."/>
            <person name="Liu P."/>
            <person name="Grigoriev I."/>
            <person name="Longcore J.E."/>
            <person name="James T.Y."/>
        </authorList>
    </citation>
    <scope>NUCLEOTIDE SEQUENCE</scope>
    <source>
        <strain evidence="2">JEL0476</strain>
    </source>
</reference>
<dbReference type="Proteomes" id="UP001211065">
    <property type="component" value="Unassembled WGS sequence"/>
</dbReference>
<protein>
    <submittedName>
        <fullName evidence="2">Uncharacterized protein</fullName>
    </submittedName>
</protein>
<gene>
    <name evidence="2" type="ORF">HK099_005277</name>
</gene>
<accession>A0AAD5XV39</accession>
<name>A0AAD5XV39_9FUNG</name>
<feature type="compositionally biased region" description="Pro residues" evidence="1">
    <location>
        <begin position="677"/>
        <end position="689"/>
    </location>
</feature>
<evidence type="ECO:0000256" key="1">
    <source>
        <dbReference type="SAM" id="MobiDB-lite"/>
    </source>
</evidence>
<proteinExistence type="predicted"/>
<sequence length="1003" mass="115785">MENPINGLEWLNAAKNHISTSSKPWRLFRSQAVQELSKRLNYQLNPAHFRTPQDNVVDSKVPNKPLRDWTLQDRLELSNAVENAIKNSGPEIFSAALEDVKHIIQGHFHKFVHNETLSKKNGGIRVGYFGNRADGSFGEKLVEAKIETAINESEMAVCSLLSKWPDSKDIMKIAVNVPLPSELRKTAWRACLLDIELRQDIFTFLNSEIFLNAKVNNGSKIYEVCQQFLSSKPNLITVASIFSCVKQLENVILFMLKKMDIDSNKLQQTTQQKLIISNQIDSSFLDASFLSESQSWKRRMSVIVPFVKVFEFDWIRKKIENGLQVLNEDKNLLRKHHTGFDAIETNEFENIKREQQGDFYREGLGGLKQASEEDAKTARIAEMATSFWDKMPEHWHADESFTWDKITFEVEKCLLEVDKTLHSHIGMLVAGDQEEFPHTLDSMKLVVKRIVGDLFVDICQIDVVLFIFDQFITSSYEFTKDIILPPFDLWVSWIVVGIILILKEPFMICNKLIKTEVLNQVTVKKLQQQLEKNFVGALRSRLITSSPVHLNLLLGYDHRISKNQKGYDKYWDKDYKILDEDKIIEWENEGGDGARIEIERWEMRKRIEEKERIATLLTRWRSKSKAIGIAMRFIIGLQEMLQFRKFQIISLERALMKPGWLTPNQSPRESATTRVPTPLPPKPDTPPPKVEIEFPEPVEQAKEEKKKSEVKPPVLKKPPEKVKKVEIKRKLKKKEVKKAVQLPKYPLSTSKLCTEGTIAGQELKNLTGLGSMIVSVIDRTQYIFGGDFQLPTTIDLISHSNKFKDTIKSEFDAALRTLSNNGPEINFEDIERIENQDEFFKNLDNIRINNNSKKHKMHKTDLNKASELESILAVETLKDQISTMDRLNNLPGIVGLVFDKIETIISVNHYLNTSTILSSLTKCHLFQLNEETAQKLIFNKILDKTFDKFDGLYWYINHVDLELHTLISEEEKITELERRKLRDLYFKKLDELNYADNADVAMS</sequence>
<dbReference type="AlphaFoldDB" id="A0AAD5XV39"/>
<keyword evidence="3" id="KW-1185">Reference proteome</keyword>
<organism evidence="2 3">
    <name type="scientific">Clydaea vesicula</name>
    <dbReference type="NCBI Taxonomy" id="447962"/>
    <lineage>
        <taxon>Eukaryota</taxon>
        <taxon>Fungi</taxon>
        <taxon>Fungi incertae sedis</taxon>
        <taxon>Chytridiomycota</taxon>
        <taxon>Chytridiomycota incertae sedis</taxon>
        <taxon>Chytridiomycetes</taxon>
        <taxon>Lobulomycetales</taxon>
        <taxon>Lobulomycetaceae</taxon>
        <taxon>Clydaea</taxon>
    </lineage>
</organism>
<comment type="caution">
    <text evidence="2">The sequence shown here is derived from an EMBL/GenBank/DDBJ whole genome shotgun (WGS) entry which is preliminary data.</text>
</comment>
<feature type="region of interest" description="Disordered" evidence="1">
    <location>
        <begin position="659"/>
        <end position="692"/>
    </location>
</feature>
<evidence type="ECO:0000313" key="3">
    <source>
        <dbReference type="Proteomes" id="UP001211065"/>
    </source>
</evidence>
<evidence type="ECO:0000313" key="2">
    <source>
        <dbReference type="EMBL" id="KAJ3218011.1"/>
    </source>
</evidence>